<accession>A0A840AA92</accession>
<proteinExistence type="predicted"/>
<protein>
    <submittedName>
        <fullName evidence="1">Uncharacterized protein</fullName>
    </submittedName>
</protein>
<keyword evidence="2" id="KW-1185">Reference proteome</keyword>
<dbReference type="RefSeq" id="WP_184382036.1">
    <property type="nucleotide sequence ID" value="NZ_JACIDJ010000001.1"/>
</dbReference>
<dbReference type="AlphaFoldDB" id="A0A840AA92"/>
<sequence length="186" mass="19643">MEAITLADNPPDPAWRPLKLPGWRCDHLLWPRRADGEAGPPAATVAALAAALGAVADTLFLAEAAAAPRRLPAPWSLRRQGAPAVIGLVRTRDPALIATLFDQPGFDWTQRGQMVWLFPPDAPPCADAEILATMEEDPPAALPAACTGLLRPGTDGDFAELATRDAALRAAVLAALSQPRAPTPRQ</sequence>
<gene>
    <name evidence="1" type="ORF">GGQ83_000521</name>
</gene>
<evidence type="ECO:0000313" key="1">
    <source>
        <dbReference type="EMBL" id="MBB3897095.1"/>
    </source>
</evidence>
<organism evidence="1 2">
    <name type="scientific">Roseococcus suduntuyensis</name>
    <dbReference type="NCBI Taxonomy" id="455361"/>
    <lineage>
        <taxon>Bacteria</taxon>
        <taxon>Pseudomonadati</taxon>
        <taxon>Pseudomonadota</taxon>
        <taxon>Alphaproteobacteria</taxon>
        <taxon>Acetobacterales</taxon>
        <taxon>Roseomonadaceae</taxon>
        <taxon>Roseococcus</taxon>
    </lineage>
</organism>
<dbReference type="Proteomes" id="UP000553193">
    <property type="component" value="Unassembled WGS sequence"/>
</dbReference>
<name>A0A840AA92_9PROT</name>
<reference evidence="1 2" key="1">
    <citation type="submission" date="2020-08" db="EMBL/GenBank/DDBJ databases">
        <title>Genomic Encyclopedia of Type Strains, Phase IV (KMG-IV): sequencing the most valuable type-strain genomes for metagenomic binning, comparative biology and taxonomic classification.</title>
        <authorList>
            <person name="Goeker M."/>
        </authorList>
    </citation>
    <scope>NUCLEOTIDE SEQUENCE [LARGE SCALE GENOMIC DNA]</scope>
    <source>
        <strain evidence="1 2">DSM 19979</strain>
    </source>
</reference>
<dbReference type="EMBL" id="JACIDJ010000001">
    <property type="protein sequence ID" value="MBB3897095.1"/>
    <property type="molecule type" value="Genomic_DNA"/>
</dbReference>
<comment type="caution">
    <text evidence="1">The sequence shown here is derived from an EMBL/GenBank/DDBJ whole genome shotgun (WGS) entry which is preliminary data.</text>
</comment>
<evidence type="ECO:0000313" key="2">
    <source>
        <dbReference type="Proteomes" id="UP000553193"/>
    </source>
</evidence>